<keyword evidence="3" id="KW-1185">Reference proteome</keyword>
<dbReference type="InterPro" id="IPR008620">
    <property type="entry name" value="FixH"/>
</dbReference>
<accession>A0ABT2VLD4</accession>
<gene>
    <name evidence="2" type="ORF">OCL06_05880</name>
</gene>
<keyword evidence="1" id="KW-0472">Membrane</keyword>
<dbReference type="Pfam" id="PF05751">
    <property type="entry name" value="FixH"/>
    <property type="match status" value="1"/>
</dbReference>
<organism evidence="2 3">
    <name type="scientific">Alteromonas salexigens</name>
    <dbReference type="NCBI Taxonomy" id="2982530"/>
    <lineage>
        <taxon>Bacteria</taxon>
        <taxon>Pseudomonadati</taxon>
        <taxon>Pseudomonadota</taxon>
        <taxon>Gammaproteobacteria</taxon>
        <taxon>Alteromonadales</taxon>
        <taxon>Alteromonadaceae</taxon>
        <taxon>Alteromonas/Salinimonas group</taxon>
        <taxon>Alteromonas</taxon>
    </lineage>
</organism>
<feature type="transmembrane region" description="Helical" evidence="1">
    <location>
        <begin position="12"/>
        <end position="32"/>
    </location>
</feature>
<keyword evidence="1" id="KW-0812">Transmembrane</keyword>
<reference evidence="3" key="1">
    <citation type="submission" date="2023-07" db="EMBL/GenBank/DDBJ databases">
        <title>Study on multiphase classification of strain Alteromonas salexigens isolated from the Yellow Sea.</title>
        <authorList>
            <person name="Sun L."/>
        </authorList>
    </citation>
    <scope>NUCLEOTIDE SEQUENCE [LARGE SCALE GENOMIC DNA]</scope>
    <source>
        <strain evidence="3">ASW11-19</strain>
    </source>
</reference>
<dbReference type="RefSeq" id="WP_262992805.1">
    <property type="nucleotide sequence ID" value="NZ_JAOTJC010000006.1"/>
</dbReference>
<proteinExistence type="predicted"/>
<dbReference type="EMBL" id="JAOTJC010000006">
    <property type="protein sequence ID" value="MCU7554120.1"/>
    <property type="molecule type" value="Genomic_DNA"/>
</dbReference>
<evidence type="ECO:0000313" key="3">
    <source>
        <dbReference type="Proteomes" id="UP001209257"/>
    </source>
</evidence>
<evidence type="ECO:0000256" key="1">
    <source>
        <dbReference type="SAM" id="Phobius"/>
    </source>
</evidence>
<evidence type="ECO:0000313" key="2">
    <source>
        <dbReference type="EMBL" id="MCU7554120.1"/>
    </source>
</evidence>
<dbReference type="Proteomes" id="UP001209257">
    <property type="component" value="Unassembled WGS sequence"/>
</dbReference>
<keyword evidence="1" id="KW-1133">Transmembrane helix</keyword>
<name>A0ABT2VLD4_9ALTE</name>
<comment type="caution">
    <text evidence="2">The sequence shown here is derived from an EMBL/GenBank/DDBJ whole genome shotgun (WGS) entry which is preliminary data.</text>
</comment>
<protein>
    <submittedName>
        <fullName evidence="2">FixH family protein</fullName>
    </submittedName>
</protein>
<sequence length="159" mass="18104">MNTPWYKQFWPWFLIFIPLASFTMGMVLLNLATNTSDSLVVDDYYKEGKAINANLDKEEEARRRNITSDLVINDGAISVKFHSGIPQDGQALKLAFYHTTLEERDVTVMLSRDAGGVYRGFTENSLNGKWRISLTPVNEEWKILNVITLPQTGEITFNP</sequence>